<feature type="transmembrane region" description="Helical" evidence="8">
    <location>
        <begin position="45"/>
        <end position="64"/>
    </location>
</feature>
<keyword evidence="4 8" id="KW-0812">Transmembrane</keyword>
<dbReference type="Proteomes" id="UP000656042">
    <property type="component" value="Unassembled WGS sequence"/>
</dbReference>
<evidence type="ECO:0000256" key="1">
    <source>
        <dbReference type="ARBA" id="ARBA00004651"/>
    </source>
</evidence>
<feature type="transmembrane region" description="Helical" evidence="8">
    <location>
        <begin position="70"/>
        <end position="88"/>
    </location>
</feature>
<organism evidence="10 11">
    <name type="scientific">Mangrovihabitans endophyticus</name>
    <dbReference type="NCBI Taxonomy" id="1751298"/>
    <lineage>
        <taxon>Bacteria</taxon>
        <taxon>Bacillati</taxon>
        <taxon>Actinomycetota</taxon>
        <taxon>Actinomycetes</taxon>
        <taxon>Micromonosporales</taxon>
        <taxon>Micromonosporaceae</taxon>
        <taxon>Mangrovihabitans</taxon>
    </lineage>
</organism>
<evidence type="ECO:0000256" key="3">
    <source>
        <dbReference type="ARBA" id="ARBA00022475"/>
    </source>
</evidence>
<feature type="transmembrane region" description="Helical" evidence="8">
    <location>
        <begin position="12"/>
        <end position="33"/>
    </location>
</feature>
<dbReference type="PANTHER" id="PTHR34582:SF6">
    <property type="entry name" value="UPF0702 TRANSMEMBRANE PROTEIN YCAP"/>
    <property type="match status" value="1"/>
</dbReference>
<dbReference type="RefSeq" id="WP_189078251.1">
    <property type="nucleotide sequence ID" value="NZ_BMMX01000003.1"/>
</dbReference>
<evidence type="ECO:0000313" key="10">
    <source>
        <dbReference type="EMBL" id="GGK81251.1"/>
    </source>
</evidence>
<evidence type="ECO:0000256" key="4">
    <source>
        <dbReference type="ARBA" id="ARBA00022692"/>
    </source>
</evidence>
<name>A0A8J3BYN2_9ACTN</name>
<evidence type="ECO:0000256" key="2">
    <source>
        <dbReference type="ARBA" id="ARBA00006448"/>
    </source>
</evidence>
<evidence type="ECO:0000259" key="9">
    <source>
        <dbReference type="Pfam" id="PF04239"/>
    </source>
</evidence>
<dbReference type="PANTHER" id="PTHR34582">
    <property type="entry name" value="UPF0702 TRANSMEMBRANE PROTEIN YCAP"/>
    <property type="match status" value="1"/>
</dbReference>
<reference evidence="10" key="2">
    <citation type="submission" date="2020-09" db="EMBL/GenBank/DDBJ databases">
        <authorList>
            <person name="Sun Q."/>
            <person name="Zhou Y."/>
        </authorList>
    </citation>
    <scope>NUCLEOTIDE SEQUENCE</scope>
    <source>
        <strain evidence="10">CGMCC 4.7299</strain>
    </source>
</reference>
<sequence length="177" mass="18625">MHSLGDALIGDWRSAAFAGVKALALFLTAAAAFRLTERRTIAQFAPFDWAVAVAVGAIIGRTATASDSSWLTGAVALVVLLLAHSLIARLRFLPAFRHLVDPPVRELIRDGEVNQRNLRLCGITRADLDSVLRQQGHSSPDTVALALFEAKGSVSVQSGTGPSSDSDLSGGDPPAAR</sequence>
<dbReference type="Gene3D" id="3.30.240.20">
    <property type="entry name" value="bsu07140 like domains"/>
    <property type="match status" value="1"/>
</dbReference>
<feature type="compositionally biased region" description="Low complexity" evidence="7">
    <location>
        <begin position="158"/>
        <end position="177"/>
    </location>
</feature>
<gene>
    <name evidence="10" type="ORF">GCM10012284_14010</name>
</gene>
<dbReference type="InterPro" id="IPR023090">
    <property type="entry name" value="UPF0702_alpha/beta_dom_sf"/>
</dbReference>
<evidence type="ECO:0000256" key="5">
    <source>
        <dbReference type="ARBA" id="ARBA00022989"/>
    </source>
</evidence>
<keyword evidence="11" id="KW-1185">Reference proteome</keyword>
<comment type="subcellular location">
    <subcellularLocation>
        <location evidence="1">Cell membrane</location>
        <topology evidence="1">Multi-pass membrane protein</topology>
    </subcellularLocation>
</comment>
<protein>
    <recommendedName>
        <fullName evidence="9">YetF C-terminal domain-containing protein</fullName>
    </recommendedName>
</protein>
<dbReference type="InterPro" id="IPR007353">
    <property type="entry name" value="DUF421"/>
</dbReference>
<dbReference type="GO" id="GO:0005886">
    <property type="term" value="C:plasma membrane"/>
    <property type="evidence" value="ECO:0007669"/>
    <property type="project" value="UniProtKB-SubCell"/>
</dbReference>
<keyword evidence="3" id="KW-1003">Cell membrane</keyword>
<reference evidence="10" key="1">
    <citation type="journal article" date="2014" name="Int. J. Syst. Evol. Microbiol.">
        <title>Complete genome sequence of Corynebacterium casei LMG S-19264T (=DSM 44701T), isolated from a smear-ripened cheese.</title>
        <authorList>
            <consortium name="US DOE Joint Genome Institute (JGI-PGF)"/>
            <person name="Walter F."/>
            <person name="Albersmeier A."/>
            <person name="Kalinowski J."/>
            <person name="Ruckert C."/>
        </authorList>
    </citation>
    <scope>NUCLEOTIDE SEQUENCE</scope>
    <source>
        <strain evidence="10">CGMCC 4.7299</strain>
    </source>
</reference>
<dbReference type="AlphaFoldDB" id="A0A8J3BYN2"/>
<comment type="similarity">
    <text evidence="2">Belongs to the UPF0702 family.</text>
</comment>
<keyword evidence="6 8" id="KW-0472">Membrane</keyword>
<accession>A0A8J3BYN2</accession>
<evidence type="ECO:0000256" key="6">
    <source>
        <dbReference type="ARBA" id="ARBA00023136"/>
    </source>
</evidence>
<feature type="region of interest" description="Disordered" evidence="7">
    <location>
        <begin position="154"/>
        <end position="177"/>
    </location>
</feature>
<dbReference type="EMBL" id="BMMX01000003">
    <property type="protein sequence ID" value="GGK81251.1"/>
    <property type="molecule type" value="Genomic_DNA"/>
</dbReference>
<evidence type="ECO:0000256" key="8">
    <source>
        <dbReference type="SAM" id="Phobius"/>
    </source>
</evidence>
<comment type="caution">
    <text evidence="10">The sequence shown here is derived from an EMBL/GenBank/DDBJ whole genome shotgun (WGS) entry which is preliminary data.</text>
</comment>
<dbReference type="Pfam" id="PF04239">
    <property type="entry name" value="DUF421"/>
    <property type="match status" value="1"/>
</dbReference>
<proteinExistence type="inferred from homology"/>
<evidence type="ECO:0000313" key="11">
    <source>
        <dbReference type="Proteomes" id="UP000656042"/>
    </source>
</evidence>
<keyword evidence="5 8" id="KW-1133">Transmembrane helix</keyword>
<evidence type="ECO:0000256" key="7">
    <source>
        <dbReference type="SAM" id="MobiDB-lite"/>
    </source>
</evidence>
<feature type="domain" description="YetF C-terminal" evidence="9">
    <location>
        <begin position="95"/>
        <end position="157"/>
    </location>
</feature>